<proteinExistence type="predicted"/>
<feature type="transmembrane region" description="Helical" evidence="7">
    <location>
        <begin position="177"/>
        <end position="201"/>
    </location>
</feature>
<feature type="transmembrane region" description="Helical" evidence="7">
    <location>
        <begin position="257"/>
        <end position="283"/>
    </location>
</feature>
<evidence type="ECO:0000313" key="10">
    <source>
        <dbReference type="Proteomes" id="UP000299102"/>
    </source>
</evidence>
<feature type="domain" description="ABC-2 type transporter transmembrane" evidence="8">
    <location>
        <begin position="135"/>
        <end position="302"/>
    </location>
</feature>
<dbReference type="InterPro" id="IPR013525">
    <property type="entry name" value="ABC2_TM"/>
</dbReference>
<dbReference type="Proteomes" id="UP000299102">
    <property type="component" value="Unassembled WGS sequence"/>
</dbReference>
<protein>
    <recommendedName>
        <fullName evidence="8">ABC-2 type transporter transmembrane domain-containing protein</fullName>
    </recommendedName>
</protein>
<comment type="caution">
    <text evidence="9">The sequence shown here is derived from an EMBL/GenBank/DDBJ whole genome shotgun (WGS) entry which is preliminary data.</text>
</comment>
<organism evidence="9 10">
    <name type="scientific">Eumeta variegata</name>
    <name type="common">Bagworm moth</name>
    <name type="synonym">Eumeta japonica</name>
    <dbReference type="NCBI Taxonomy" id="151549"/>
    <lineage>
        <taxon>Eukaryota</taxon>
        <taxon>Metazoa</taxon>
        <taxon>Ecdysozoa</taxon>
        <taxon>Arthropoda</taxon>
        <taxon>Hexapoda</taxon>
        <taxon>Insecta</taxon>
        <taxon>Pterygota</taxon>
        <taxon>Neoptera</taxon>
        <taxon>Endopterygota</taxon>
        <taxon>Lepidoptera</taxon>
        <taxon>Glossata</taxon>
        <taxon>Ditrysia</taxon>
        <taxon>Tineoidea</taxon>
        <taxon>Psychidae</taxon>
        <taxon>Oiketicinae</taxon>
        <taxon>Eumeta</taxon>
    </lineage>
</organism>
<dbReference type="PANTHER" id="PTHR19229:SF36">
    <property type="entry name" value="ATP-BINDING CASSETTE SUB-FAMILY A MEMBER 2"/>
    <property type="match status" value="1"/>
</dbReference>
<dbReference type="PANTHER" id="PTHR19229">
    <property type="entry name" value="ATP-BINDING CASSETTE TRANSPORTER SUBFAMILY A ABCA"/>
    <property type="match status" value="1"/>
</dbReference>
<comment type="subcellular location">
    <subcellularLocation>
        <location evidence="1">Membrane</location>
        <topology evidence="1">Multi-pass membrane protein</topology>
    </subcellularLocation>
</comment>
<dbReference type="EMBL" id="BGZK01000841">
    <property type="protein sequence ID" value="GBP62421.1"/>
    <property type="molecule type" value="Genomic_DNA"/>
</dbReference>
<name>A0A4C1XES1_EUMVA</name>
<accession>A0A4C1XES1</accession>
<evidence type="ECO:0000256" key="3">
    <source>
        <dbReference type="ARBA" id="ARBA00022692"/>
    </source>
</evidence>
<dbReference type="GO" id="GO:0005319">
    <property type="term" value="F:lipid transporter activity"/>
    <property type="evidence" value="ECO:0007669"/>
    <property type="project" value="TreeGrafter"/>
</dbReference>
<keyword evidence="10" id="KW-1185">Reference proteome</keyword>
<evidence type="ECO:0000313" key="9">
    <source>
        <dbReference type="EMBL" id="GBP62421.1"/>
    </source>
</evidence>
<keyword evidence="4" id="KW-0677">Repeat</keyword>
<sequence>MKAVWCLRQEPVALESLQRLVGRVLYAPDDRLARELMRAVAARLDLVPANTTGPRYRVYTEFATESALDEFLANAPKPELDDCLALVFHNLDGESWPRHLNYTIKANLPPITSALVFDKEGSHNEYLGTMYYEFMALQWAVDSVYLQKVTDKPVAQNVVLQEFPSVTTRKVRDMSGLLTALTTCTWLAPMLSTIFLISRLIEERSSGIRELMKMMGVTSDELGLAHFVNTLPACLSFAIGSLIIFKMSSTPVFPESSGLFLALFLFTYFVNMMAVGFCCSYIVTSSSHTISMAVFVYILLSVMPDLVPRDARHPTLTALTALVPHVGPLYLWEELCQLEAQDFIQRNYTQIRSPAMRDDVRFNPDGLYRRVFFRITWGNTEGVL</sequence>
<evidence type="ECO:0000256" key="1">
    <source>
        <dbReference type="ARBA" id="ARBA00004141"/>
    </source>
</evidence>
<dbReference type="STRING" id="151549.A0A4C1XES1"/>
<keyword evidence="5 7" id="KW-1133">Transmembrane helix</keyword>
<evidence type="ECO:0000256" key="7">
    <source>
        <dbReference type="SAM" id="Phobius"/>
    </source>
</evidence>
<keyword evidence="2" id="KW-0813">Transport</keyword>
<dbReference type="GO" id="GO:0016020">
    <property type="term" value="C:membrane"/>
    <property type="evidence" value="ECO:0007669"/>
    <property type="project" value="UniProtKB-SubCell"/>
</dbReference>
<dbReference type="AlphaFoldDB" id="A0A4C1XES1"/>
<dbReference type="OrthoDB" id="10255969at2759"/>
<feature type="transmembrane region" description="Helical" evidence="7">
    <location>
        <begin position="224"/>
        <end position="245"/>
    </location>
</feature>
<reference evidence="9 10" key="1">
    <citation type="journal article" date="2019" name="Commun. Biol.">
        <title>The bagworm genome reveals a unique fibroin gene that provides high tensile strength.</title>
        <authorList>
            <person name="Kono N."/>
            <person name="Nakamura H."/>
            <person name="Ohtoshi R."/>
            <person name="Tomita M."/>
            <person name="Numata K."/>
            <person name="Arakawa K."/>
        </authorList>
    </citation>
    <scope>NUCLEOTIDE SEQUENCE [LARGE SCALE GENOMIC DNA]</scope>
</reference>
<evidence type="ECO:0000256" key="4">
    <source>
        <dbReference type="ARBA" id="ARBA00022737"/>
    </source>
</evidence>
<evidence type="ECO:0000259" key="8">
    <source>
        <dbReference type="Pfam" id="PF12698"/>
    </source>
</evidence>
<keyword evidence="6 7" id="KW-0472">Membrane</keyword>
<dbReference type="InterPro" id="IPR026082">
    <property type="entry name" value="ABCA"/>
</dbReference>
<dbReference type="GO" id="GO:0140359">
    <property type="term" value="F:ABC-type transporter activity"/>
    <property type="evidence" value="ECO:0007669"/>
    <property type="project" value="InterPro"/>
</dbReference>
<evidence type="ECO:0000256" key="2">
    <source>
        <dbReference type="ARBA" id="ARBA00022448"/>
    </source>
</evidence>
<keyword evidence="3 7" id="KW-0812">Transmembrane</keyword>
<evidence type="ECO:0000256" key="6">
    <source>
        <dbReference type="ARBA" id="ARBA00023136"/>
    </source>
</evidence>
<evidence type="ECO:0000256" key="5">
    <source>
        <dbReference type="ARBA" id="ARBA00022989"/>
    </source>
</evidence>
<dbReference type="Pfam" id="PF12698">
    <property type="entry name" value="ABC2_membrane_3"/>
    <property type="match status" value="1"/>
</dbReference>
<gene>
    <name evidence="9" type="ORF">EVAR_3123_1</name>
</gene>